<accession>A0ACC4BE56</accession>
<evidence type="ECO:0000313" key="2">
    <source>
        <dbReference type="Proteomes" id="UP000309997"/>
    </source>
</evidence>
<dbReference type="Proteomes" id="UP000309997">
    <property type="component" value="Unassembled WGS sequence"/>
</dbReference>
<reference evidence="1 2" key="1">
    <citation type="journal article" date="2024" name="Plant Biotechnol. J.">
        <title>Genome and CRISPR/Cas9 system of a widespread forest tree (Populus alba) in the world.</title>
        <authorList>
            <person name="Liu Y.J."/>
            <person name="Jiang P.F."/>
            <person name="Han X.M."/>
            <person name="Li X.Y."/>
            <person name="Wang H.M."/>
            <person name="Wang Y.J."/>
            <person name="Wang X.X."/>
            <person name="Zeng Q.Y."/>
        </authorList>
    </citation>
    <scope>NUCLEOTIDE SEQUENCE [LARGE SCALE GENOMIC DNA]</scope>
    <source>
        <strain evidence="2">cv. PAL-ZL1</strain>
    </source>
</reference>
<evidence type="ECO:0000313" key="1">
    <source>
        <dbReference type="EMBL" id="KAL3576694.1"/>
    </source>
</evidence>
<dbReference type="EMBL" id="RCHU02000011">
    <property type="protein sequence ID" value="KAL3576694.1"/>
    <property type="molecule type" value="Genomic_DNA"/>
</dbReference>
<sequence length="96" mass="10325">MMENKAARAAFDTVSVDYSTTFFDIAEVYESVLSSGAVNSETLLGMCTVEIELRCPSAITSVLSLFIGCLNIYQGKRSWSGGACCNHICSIAMHEG</sequence>
<organism evidence="1 2">
    <name type="scientific">Populus alba</name>
    <name type="common">White poplar</name>
    <dbReference type="NCBI Taxonomy" id="43335"/>
    <lineage>
        <taxon>Eukaryota</taxon>
        <taxon>Viridiplantae</taxon>
        <taxon>Streptophyta</taxon>
        <taxon>Embryophyta</taxon>
        <taxon>Tracheophyta</taxon>
        <taxon>Spermatophyta</taxon>
        <taxon>Magnoliopsida</taxon>
        <taxon>eudicotyledons</taxon>
        <taxon>Gunneridae</taxon>
        <taxon>Pentapetalae</taxon>
        <taxon>rosids</taxon>
        <taxon>fabids</taxon>
        <taxon>Malpighiales</taxon>
        <taxon>Salicaceae</taxon>
        <taxon>Saliceae</taxon>
        <taxon>Populus</taxon>
    </lineage>
</organism>
<comment type="caution">
    <text evidence="1">The sequence shown here is derived from an EMBL/GenBank/DDBJ whole genome shotgun (WGS) entry which is preliminary data.</text>
</comment>
<name>A0ACC4BE56_POPAL</name>
<proteinExistence type="predicted"/>
<gene>
    <name evidence="1" type="ORF">D5086_021977</name>
</gene>
<keyword evidence="2" id="KW-1185">Reference proteome</keyword>
<protein>
    <submittedName>
        <fullName evidence="1">Uncharacterized protein</fullName>
    </submittedName>
</protein>